<evidence type="ECO:0000256" key="1">
    <source>
        <dbReference type="SAM" id="MobiDB-lite"/>
    </source>
</evidence>
<protein>
    <submittedName>
        <fullName evidence="2">Uncharacterized protein</fullName>
    </submittedName>
</protein>
<comment type="caution">
    <text evidence="2">The sequence shown here is derived from an EMBL/GenBank/DDBJ whole genome shotgun (WGS) entry which is preliminary data.</text>
</comment>
<dbReference type="STRING" id="1428652.BIV24_09110"/>
<sequence length="189" mass="20525">MTVLQLAPAPRDDHPHDGDKTGPEPIVALHQRVADFDLSQRDQERGEEAAFQAVLHADAVLTGSFPDTLDTVVQAMSWTGHPPVPGAQLMASAVTYLGSADGQRGWWLHYTRREEGFGEGGDLVHVLTLIAPCSCGTYINVELADEDHLIVLLDELDTEPGAPVDCDYQLRIRASSYADPAHASIETPF</sequence>
<feature type="compositionally biased region" description="Basic and acidic residues" evidence="1">
    <location>
        <begin position="10"/>
        <end position="22"/>
    </location>
</feature>
<feature type="region of interest" description="Disordered" evidence="1">
    <location>
        <begin position="1"/>
        <end position="24"/>
    </location>
</feature>
<name>A0A1S2PNN9_9ACTN</name>
<dbReference type="OrthoDB" id="4257649at2"/>
<gene>
    <name evidence="2" type="ORF">BIV24_09110</name>
</gene>
<evidence type="ECO:0000313" key="2">
    <source>
        <dbReference type="EMBL" id="OIJ95429.1"/>
    </source>
</evidence>
<evidence type="ECO:0000313" key="3">
    <source>
        <dbReference type="Proteomes" id="UP000179935"/>
    </source>
</evidence>
<keyword evidence="3" id="KW-1185">Reference proteome</keyword>
<reference evidence="2 3" key="1">
    <citation type="submission" date="2016-10" db="EMBL/GenBank/DDBJ databases">
        <title>Genome sequence of Streptomyces sp. MUSC 93.</title>
        <authorList>
            <person name="Lee L.-H."/>
            <person name="Ser H.-L."/>
            <person name="Law J.W.-F."/>
        </authorList>
    </citation>
    <scope>NUCLEOTIDE SEQUENCE [LARGE SCALE GENOMIC DNA]</scope>
    <source>
        <strain evidence="2 3">MUSC 93</strain>
    </source>
</reference>
<dbReference type="Proteomes" id="UP000179935">
    <property type="component" value="Unassembled WGS sequence"/>
</dbReference>
<dbReference type="AlphaFoldDB" id="A0A1S2PNN9"/>
<accession>A0A1S2PNN9</accession>
<dbReference type="EMBL" id="MLYP01000023">
    <property type="protein sequence ID" value="OIJ95429.1"/>
    <property type="molecule type" value="Genomic_DNA"/>
</dbReference>
<organism evidence="2 3">
    <name type="scientific">Streptomyces colonosanans</name>
    <dbReference type="NCBI Taxonomy" id="1428652"/>
    <lineage>
        <taxon>Bacteria</taxon>
        <taxon>Bacillati</taxon>
        <taxon>Actinomycetota</taxon>
        <taxon>Actinomycetes</taxon>
        <taxon>Kitasatosporales</taxon>
        <taxon>Streptomycetaceae</taxon>
        <taxon>Streptomyces</taxon>
    </lineage>
</organism>
<dbReference type="RefSeq" id="WP_071365697.1">
    <property type="nucleotide sequence ID" value="NZ_MLYP01000023.1"/>
</dbReference>
<proteinExistence type="predicted"/>